<dbReference type="HOGENOM" id="CLU_139321_0_0_1"/>
<evidence type="ECO:0000313" key="2">
    <source>
        <dbReference type="EMBL" id="KIJ22857.1"/>
    </source>
</evidence>
<dbReference type="Proteomes" id="UP000054279">
    <property type="component" value="Unassembled WGS sequence"/>
</dbReference>
<keyword evidence="3" id="KW-1185">Reference proteome</keyword>
<sequence length="114" mass="11226">MTPAGKRCRGGGGVSLGDRVGALAAADPSDGPGPGAPDKFNGGGLGGAEPFFWNGNETSKFWVSGGGGGSASDGSPSSSPSSGENVAWRFGGSRRPSWLAGTFPQLSARIGKVD</sequence>
<feature type="compositionally biased region" description="Low complexity" evidence="1">
    <location>
        <begin position="72"/>
        <end position="83"/>
    </location>
</feature>
<evidence type="ECO:0000256" key="1">
    <source>
        <dbReference type="SAM" id="MobiDB-lite"/>
    </source>
</evidence>
<proteinExistence type="predicted"/>
<dbReference type="EMBL" id="KN837906">
    <property type="protein sequence ID" value="KIJ22857.1"/>
    <property type="molecule type" value="Genomic_DNA"/>
</dbReference>
<gene>
    <name evidence="2" type="ORF">M422DRAFT_276657</name>
</gene>
<name>A0A0C9U1H5_SPHS4</name>
<reference evidence="2 3" key="1">
    <citation type="submission" date="2014-06" db="EMBL/GenBank/DDBJ databases">
        <title>Evolutionary Origins and Diversification of the Mycorrhizal Mutualists.</title>
        <authorList>
            <consortium name="DOE Joint Genome Institute"/>
            <consortium name="Mycorrhizal Genomics Consortium"/>
            <person name="Kohler A."/>
            <person name="Kuo A."/>
            <person name="Nagy L.G."/>
            <person name="Floudas D."/>
            <person name="Copeland A."/>
            <person name="Barry K.W."/>
            <person name="Cichocki N."/>
            <person name="Veneault-Fourrey C."/>
            <person name="LaButti K."/>
            <person name="Lindquist E.A."/>
            <person name="Lipzen A."/>
            <person name="Lundell T."/>
            <person name="Morin E."/>
            <person name="Murat C."/>
            <person name="Riley R."/>
            <person name="Ohm R."/>
            <person name="Sun H."/>
            <person name="Tunlid A."/>
            <person name="Henrissat B."/>
            <person name="Grigoriev I.V."/>
            <person name="Hibbett D.S."/>
            <person name="Martin F."/>
        </authorList>
    </citation>
    <scope>NUCLEOTIDE SEQUENCE [LARGE SCALE GENOMIC DNA]</scope>
    <source>
        <strain evidence="2 3">SS14</strain>
    </source>
</reference>
<accession>A0A0C9U1H5</accession>
<organism evidence="2 3">
    <name type="scientific">Sphaerobolus stellatus (strain SS14)</name>
    <dbReference type="NCBI Taxonomy" id="990650"/>
    <lineage>
        <taxon>Eukaryota</taxon>
        <taxon>Fungi</taxon>
        <taxon>Dikarya</taxon>
        <taxon>Basidiomycota</taxon>
        <taxon>Agaricomycotina</taxon>
        <taxon>Agaricomycetes</taxon>
        <taxon>Phallomycetidae</taxon>
        <taxon>Geastrales</taxon>
        <taxon>Sphaerobolaceae</taxon>
        <taxon>Sphaerobolus</taxon>
    </lineage>
</organism>
<feature type="compositionally biased region" description="Low complexity" evidence="1">
    <location>
        <begin position="16"/>
        <end position="30"/>
    </location>
</feature>
<protein>
    <submittedName>
        <fullName evidence="2">Uncharacterized protein</fullName>
    </submittedName>
</protein>
<dbReference type="AlphaFoldDB" id="A0A0C9U1H5"/>
<evidence type="ECO:0000313" key="3">
    <source>
        <dbReference type="Proteomes" id="UP000054279"/>
    </source>
</evidence>
<feature type="region of interest" description="Disordered" evidence="1">
    <location>
        <begin position="1"/>
        <end position="97"/>
    </location>
</feature>